<name>A0ACC1L0E9_9FUNG</name>
<accession>A0ACC1L0E9</accession>
<reference evidence="1" key="1">
    <citation type="submission" date="2022-07" db="EMBL/GenBank/DDBJ databases">
        <title>Phylogenomic reconstructions and comparative analyses of Kickxellomycotina fungi.</title>
        <authorList>
            <person name="Reynolds N.K."/>
            <person name="Stajich J.E."/>
            <person name="Barry K."/>
            <person name="Grigoriev I.V."/>
            <person name="Crous P."/>
            <person name="Smith M.E."/>
        </authorList>
    </citation>
    <scope>NUCLEOTIDE SEQUENCE</scope>
    <source>
        <strain evidence="1">CBS 102833</strain>
    </source>
</reference>
<feature type="non-terminal residue" evidence="1">
    <location>
        <position position="1"/>
    </location>
</feature>
<gene>
    <name evidence="1" type="ORF">H4S07_005811</name>
</gene>
<feature type="non-terminal residue" evidence="1">
    <location>
        <position position="529"/>
    </location>
</feature>
<evidence type="ECO:0000313" key="1">
    <source>
        <dbReference type="EMBL" id="KAJ2797972.1"/>
    </source>
</evidence>
<keyword evidence="2" id="KW-1185">Reference proteome</keyword>
<organism evidence="1 2">
    <name type="scientific">Coemansia furcata</name>
    <dbReference type="NCBI Taxonomy" id="417177"/>
    <lineage>
        <taxon>Eukaryota</taxon>
        <taxon>Fungi</taxon>
        <taxon>Fungi incertae sedis</taxon>
        <taxon>Zoopagomycota</taxon>
        <taxon>Kickxellomycotina</taxon>
        <taxon>Kickxellomycetes</taxon>
        <taxon>Kickxellales</taxon>
        <taxon>Kickxellaceae</taxon>
        <taxon>Coemansia</taxon>
    </lineage>
</organism>
<protein>
    <submittedName>
        <fullName evidence="1">Uncharacterized protein</fullName>
    </submittedName>
</protein>
<evidence type="ECO:0000313" key="2">
    <source>
        <dbReference type="Proteomes" id="UP001140096"/>
    </source>
</evidence>
<dbReference type="Proteomes" id="UP001140096">
    <property type="component" value="Unassembled WGS sequence"/>
</dbReference>
<sequence>PSDAETVVVANVAPVETAEAAAIAIETMIKEAVSEPIVGLCDEDRPISQSAEDDQNVDDENDSQLPPPSSPSGSSLATLGEPSSAIRRILTPAEILELYSGDSEVPTLVGEILRYPRVFLDRFNGLCEPPRDFDAKLVEIADHRSEDRSSGMRRSASGSNRSHDSVSQSGFGGMGNFRHIRTPNSFASSDERFRQSTNELRGRMDGEHGRPPSGQFPGGRTGSTRGGRRGGRGSQNGRGYVDMANVKPLEKSENRYIPKNFKVGKDAAENDMEEDVYSRHMRMLLNKLSLDNFDTVSDELVTWGNKSVNETDARMLRHLVMLVYQKAIDEPYWVNMYARLCHKIICNTDMQIEDHNVLTKDGKYLCGGFLVRKYLLAKCQEDFERGWKVEVPEDMGSDEYYDAMSIKRQGLGLVSLVCELYLMDILKSPILHECIKRLLSNIETPEEEEVLSVVKLITTVGKKLDTPENKDNMNAYFARIRAMSVNMNLLKRIRFALIGVIELRDSGWVVRRANDERPMTIAEIHEDAE</sequence>
<proteinExistence type="predicted"/>
<comment type="caution">
    <text evidence="1">The sequence shown here is derived from an EMBL/GenBank/DDBJ whole genome shotgun (WGS) entry which is preliminary data.</text>
</comment>
<dbReference type="EMBL" id="JANBUP010003070">
    <property type="protein sequence ID" value="KAJ2797972.1"/>
    <property type="molecule type" value="Genomic_DNA"/>
</dbReference>